<dbReference type="Pfam" id="PF15519">
    <property type="entry name" value="RBM39linker"/>
    <property type="match status" value="1"/>
</dbReference>
<feature type="compositionally biased region" description="Basic and acidic residues" evidence="18">
    <location>
        <begin position="337"/>
        <end position="349"/>
    </location>
</feature>
<feature type="compositionally biased region" description="Basic and acidic residues" evidence="18">
    <location>
        <begin position="385"/>
        <end position="463"/>
    </location>
</feature>
<evidence type="ECO:0000256" key="14">
    <source>
        <dbReference type="ARBA" id="ARBA00066349"/>
    </source>
</evidence>
<dbReference type="GO" id="GO:0006397">
    <property type="term" value="P:mRNA processing"/>
    <property type="evidence" value="ECO:0007669"/>
    <property type="project" value="InterPro"/>
</dbReference>
<evidence type="ECO:0000256" key="4">
    <source>
        <dbReference type="ARBA" id="ARBA00022553"/>
    </source>
</evidence>
<keyword evidence="19" id="KW-0472">Membrane</keyword>
<comment type="function">
    <text evidence="13">Catalyzes the conversion of D-serine to pyruvate and ammonia. May play a role in D-serine detoxification.</text>
</comment>
<evidence type="ECO:0000256" key="9">
    <source>
        <dbReference type="ARBA" id="ARBA00022884"/>
    </source>
</evidence>
<evidence type="ECO:0000256" key="17">
    <source>
        <dbReference type="PROSITE-ProRule" id="PRU00176"/>
    </source>
</evidence>
<dbReference type="Pfam" id="PF00076">
    <property type="entry name" value="RRM_1"/>
    <property type="match status" value="2"/>
</dbReference>
<feature type="compositionally biased region" description="Basic and acidic residues" evidence="18">
    <location>
        <begin position="1858"/>
        <end position="1868"/>
    </location>
</feature>
<dbReference type="SMART" id="SM01119">
    <property type="entry name" value="D-ser_dehydrat"/>
    <property type="match status" value="1"/>
</dbReference>
<dbReference type="GO" id="GO:0005634">
    <property type="term" value="C:nucleus"/>
    <property type="evidence" value="ECO:0007669"/>
    <property type="project" value="InterPro"/>
</dbReference>
<evidence type="ECO:0000256" key="11">
    <source>
        <dbReference type="ARBA" id="ARBA00023239"/>
    </source>
</evidence>
<dbReference type="SUPFAM" id="SSF54928">
    <property type="entry name" value="RNA-binding domain, RBD"/>
    <property type="match status" value="2"/>
</dbReference>
<keyword evidence="11" id="KW-0456">Lyase</keyword>
<dbReference type="GO" id="GO:0003924">
    <property type="term" value="F:GTPase activity"/>
    <property type="evidence" value="ECO:0007669"/>
    <property type="project" value="InterPro"/>
</dbReference>
<keyword evidence="19" id="KW-0812">Transmembrane</keyword>
<dbReference type="InterPro" id="IPR027417">
    <property type="entry name" value="P-loop_NTPase"/>
</dbReference>
<feature type="compositionally biased region" description="Basic and acidic residues" evidence="18">
    <location>
        <begin position="512"/>
        <end position="557"/>
    </location>
</feature>
<dbReference type="InterPro" id="IPR029123">
    <property type="entry name" value="RBM39_linker"/>
</dbReference>
<dbReference type="GO" id="GO:0008721">
    <property type="term" value="F:D-serine ammonia-lyase activity"/>
    <property type="evidence" value="ECO:0007669"/>
    <property type="project" value="UniProtKB-EC"/>
</dbReference>
<accession>A0A8H5HKH1</accession>
<reference evidence="22 23" key="1">
    <citation type="journal article" date="2020" name="ISME J.">
        <title>Uncovering the hidden diversity of litter-decomposition mechanisms in mushroom-forming fungi.</title>
        <authorList>
            <person name="Floudas D."/>
            <person name="Bentzer J."/>
            <person name="Ahren D."/>
            <person name="Johansson T."/>
            <person name="Persson P."/>
            <person name="Tunlid A."/>
        </authorList>
    </citation>
    <scope>NUCLEOTIDE SEQUENCE [LARGE SCALE GENOMIC DNA]</scope>
    <source>
        <strain evidence="22 23">CBS 661.87</strain>
    </source>
</reference>
<dbReference type="Gene3D" id="3.20.20.10">
    <property type="entry name" value="Alanine racemase"/>
    <property type="match status" value="1"/>
</dbReference>
<feature type="compositionally biased region" description="Basic and acidic residues" evidence="18">
    <location>
        <begin position="476"/>
        <end position="492"/>
    </location>
</feature>
<dbReference type="SUPFAM" id="SSF51419">
    <property type="entry name" value="PLP-binding barrel"/>
    <property type="match status" value="1"/>
</dbReference>
<evidence type="ECO:0000256" key="5">
    <source>
        <dbReference type="ARBA" id="ARBA00022575"/>
    </source>
</evidence>
<dbReference type="SUPFAM" id="SSF52540">
    <property type="entry name" value="P-loop containing nucleoside triphosphate hydrolases"/>
    <property type="match status" value="1"/>
</dbReference>
<feature type="transmembrane region" description="Helical" evidence="19">
    <location>
        <begin position="1613"/>
        <end position="1636"/>
    </location>
</feature>
<keyword evidence="4" id="KW-0597">Phosphoprotein</keyword>
<dbReference type="InterPro" id="IPR000506">
    <property type="entry name" value="KARI_C"/>
</dbReference>
<comment type="cofactor">
    <cofactor evidence="2">
        <name>Zn(2+)</name>
        <dbReference type="ChEBI" id="CHEBI:29105"/>
    </cofactor>
</comment>
<dbReference type="GO" id="GO:0009082">
    <property type="term" value="P:branched-chain amino acid biosynthetic process"/>
    <property type="evidence" value="ECO:0007669"/>
    <property type="project" value="InterPro"/>
</dbReference>
<dbReference type="Pfam" id="PF14031">
    <property type="entry name" value="D-ser_dehydrat"/>
    <property type="match status" value="1"/>
</dbReference>
<feature type="region of interest" description="Disordered" evidence="18">
    <location>
        <begin position="1756"/>
        <end position="1877"/>
    </location>
</feature>
<feature type="compositionally biased region" description="Pro residues" evidence="18">
    <location>
        <begin position="498"/>
        <end position="511"/>
    </location>
</feature>
<evidence type="ECO:0000256" key="8">
    <source>
        <dbReference type="ARBA" id="ARBA00022833"/>
    </source>
</evidence>
<dbReference type="Proteomes" id="UP000565441">
    <property type="component" value="Unassembled WGS sequence"/>
</dbReference>
<gene>
    <name evidence="22" type="ORF">D9615_001498</name>
</gene>
<dbReference type="InterPro" id="IPR036291">
    <property type="entry name" value="NAD(P)-bd_dom_sf"/>
</dbReference>
<dbReference type="InterPro" id="IPR000504">
    <property type="entry name" value="RRM_dom"/>
</dbReference>
<dbReference type="SMART" id="SM00175">
    <property type="entry name" value="RAB"/>
    <property type="match status" value="1"/>
</dbReference>
<feature type="domain" description="RRM" evidence="20">
    <location>
        <begin position="605"/>
        <end position="678"/>
    </location>
</feature>
<proteinExistence type="inferred from homology"/>
<evidence type="ECO:0000256" key="2">
    <source>
        <dbReference type="ARBA" id="ARBA00001947"/>
    </source>
</evidence>
<dbReference type="Gene3D" id="3.30.70.330">
    <property type="match status" value="3"/>
</dbReference>
<keyword evidence="10" id="KW-0663">Pyridoxal phosphate</keyword>
<dbReference type="EMBL" id="JAACJP010000004">
    <property type="protein sequence ID" value="KAF5385201.1"/>
    <property type="molecule type" value="Genomic_DNA"/>
</dbReference>
<dbReference type="GO" id="GO:0003723">
    <property type="term" value="F:RNA binding"/>
    <property type="evidence" value="ECO:0007669"/>
    <property type="project" value="UniProtKB-UniRule"/>
</dbReference>
<dbReference type="InterPro" id="IPR042208">
    <property type="entry name" value="D-ser_dehydrat-like_sf"/>
</dbReference>
<dbReference type="OrthoDB" id="5411533at2759"/>
<feature type="domain" description="KARI N-terminal Rossmann" evidence="21">
    <location>
        <begin position="3"/>
        <end position="186"/>
    </location>
</feature>
<feature type="compositionally biased region" description="Basic residues" evidence="18">
    <location>
        <begin position="369"/>
        <end position="384"/>
    </location>
</feature>
<keyword evidence="6" id="KW-0479">Metal-binding</keyword>
<protein>
    <recommendedName>
        <fullName evidence="15">D-serine dehydratase</fullName>
        <ecNumber evidence="14">4.3.1.18</ecNumber>
    </recommendedName>
    <alternativeName>
        <fullName evidence="16">D-serine deaminase</fullName>
    </alternativeName>
</protein>
<keyword evidence="5" id="KW-0216">Detoxification</keyword>
<comment type="cofactor">
    <cofactor evidence="1">
        <name>pyridoxal 5'-phosphate</name>
        <dbReference type="ChEBI" id="CHEBI:597326"/>
    </cofactor>
</comment>
<evidence type="ECO:0000256" key="13">
    <source>
        <dbReference type="ARBA" id="ARBA00055764"/>
    </source>
</evidence>
<dbReference type="GO" id="GO:0046872">
    <property type="term" value="F:metal ion binding"/>
    <property type="evidence" value="ECO:0007669"/>
    <property type="project" value="UniProtKB-KW"/>
</dbReference>
<comment type="similarity">
    <text evidence="3">Belongs to the DSD1 family.</text>
</comment>
<evidence type="ECO:0000256" key="7">
    <source>
        <dbReference type="ARBA" id="ARBA00022737"/>
    </source>
</evidence>
<dbReference type="Gene3D" id="3.40.50.720">
    <property type="entry name" value="NAD(P)-binding Rossmann-like Domain"/>
    <property type="match status" value="1"/>
</dbReference>
<name>A0A8H5HKH1_9AGAR</name>
<dbReference type="GO" id="GO:0004455">
    <property type="term" value="F:ketol-acid reductoisomerase activity"/>
    <property type="evidence" value="ECO:0007669"/>
    <property type="project" value="InterPro"/>
</dbReference>
<comment type="catalytic activity">
    <reaction evidence="12">
        <text>D-serine = pyruvate + NH4(+)</text>
        <dbReference type="Rhea" id="RHEA:13977"/>
        <dbReference type="ChEBI" id="CHEBI:15361"/>
        <dbReference type="ChEBI" id="CHEBI:28938"/>
        <dbReference type="ChEBI" id="CHEBI:35247"/>
        <dbReference type="EC" id="4.3.1.18"/>
    </reaction>
    <physiologicalReaction direction="left-to-right" evidence="12">
        <dbReference type="Rhea" id="RHEA:13978"/>
    </physiologicalReaction>
</comment>
<evidence type="ECO:0000256" key="10">
    <source>
        <dbReference type="ARBA" id="ARBA00022898"/>
    </source>
</evidence>
<dbReference type="Pfam" id="PF01450">
    <property type="entry name" value="KARI_C"/>
    <property type="match status" value="1"/>
</dbReference>
<dbReference type="PROSITE" id="PS51850">
    <property type="entry name" value="KARI_N"/>
    <property type="match status" value="1"/>
</dbReference>
<dbReference type="Pfam" id="PF01168">
    <property type="entry name" value="Ala_racemase_N"/>
    <property type="match status" value="1"/>
</dbReference>
<evidence type="ECO:0000259" key="21">
    <source>
        <dbReference type="PROSITE" id="PS51850"/>
    </source>
</evidence>
<evidence type="ECO:0000256" key="16">
    <source>
        <dbReference type="ARBA" id="ARBA00075219"/>
    </source>
</evidence>
<dbReference type="InterPro" id="IPR029066">
    <property type="entry name" value="PLP-binding_barrel"/>
</dbReference>
<organism evidence="22 23">
    <name type="scientific">Tricholomella constricta</name>
    <dbReference type="NCBI Taxonomy" id="117010"/>
    <lineage>
        <taxon>Eukaryota</taxon>
        <taxon>Fungi</taxon>
        <taxon>Dikarya</taxon>
        <taxon>Basidiomycota</taxon>
        <taxon>Agaricomycotina</taxon>
        <taxon>Agaricomycetes</taxon>
        <taxon>Agaricomycetidae</taxon>
        <taxon>Agaricales</taxon>
        <taxon>Tricholomatineae</taxon>
        <taxon>Lyophyllaceae</taxon>
        <taxon>Tricholomella</taxon>
    </lineage>
</organism>
<dbReference type="InterPro" id="IPR035979">
    <property type="entry name" value="RBD_domain_sf"/>
</dbReference>
<comment type="caution">
    <text evidence="22">The sequence shown here is derived from an EMBL/GenBank/DDBJ whole genome shotgun (WGS) entry which is preliminary data.</text>
</comment>
<dbReference type="InterPro" id="IPR001608">
    <property type="entry name" value="Ala_racemase_N"/>
</dbReference>
<dbReference type="SUPFAM" id="SSF51735">
    <property type="entry name" value="NAD(P)-binding Rossmann-fold domains"/>
    <property type="match status" value="1"/>
</dbReference>
<dbReference type="GO" id="GO:0070178">
    <property type="term" value="P:D-serine metabolic process"/>
    <property type="evidence" value="ECO:0007669"/>
    <property type="project" value="UniProtKB-ARBA"/>
</dbReference>
<dbReference type="SMART" id="SM00360">
    <property type="entry name" value="RRM"/>
    <property type="match status" value="2"/>
</dbReference>
<evidence type="ECO:0000259" key="20">
    <source>
        <dbReference type="PROSITE" id="PS50102"/>
    </source>
</evidence>
<evidence type="ECO:0000313" key="23">
    <source>
        <dbReference type="Proteomes" id="UP000565441"/>
    </source>
</evidence>
<keyword evidence="19" id="KW-1133">Transmembrane helix</keyword>
<feature type="domain" description="RRM" evidence="20">
    <location>
        <begin position="714"/>
        <end position="792"/>
    </location>
</feature>
<dbReference type="EC" id="4.3.1.18" evidence="14"/>
<dbReference type="InterPro" id="IPR012677">
    <property type="entry name" value="Nucleotide-bd_a/b_plait_sf"/>
</dbReference>
<dbReference type="PROSITE" id="PS50102">
    <property type="entry name" value="RRM"/>
    <property type="match status" value="2"/>
</dbReference>
<dbReference type="GO" id="GO:0009636">
    <property type="term" value="P:response to toxic substance"/>
    <property type="evidence" value="ECO:0007669"/>
    <property type="project" value="UniProtKB-KW"/>
</dbReference>
<dbReference type="Gene3D" id="6.10.240.10">
    <property type="match status" value="1"/>
</dbReference>
<dbReference type="InterPro" id="IPR013116">
    <property type="entry name" value="KARI_N"/>
</dbReference>
<dbReference type="PANTHER" id="PTHR48036">
    <property type="entry name" value="SPLICING FACTOR (PAD-1), PUTATIVE (AFU_ORTHOLOGUE AFUA_1G15810)-RELATED"/>
    <property type="match status" value="1"/>
</dbReference>
<feature type="region of interest" description="Disordered" evidence="18">
    <location>
        <begin position="337"/>
        <end position="606"/>
    </location>
</feature>
<evidence type="ECO:0000256" key="3">
    <source>
        <dbReference type="ARBA" id="ARBA00005323"/>
    </source>
</evidence>
<evidence type="ECO:0000313" key="22">
    <source>
        <dbReference type="EMBL" id="KAF5385201.1"/>
    </source>
</evidence>
<dbReference type="Gene3D" id="2.40.37.20">
    <property type="entry name" value="D-serine dehydratase-like domain"/>
    <property type="match status" value="1"/>
</dbReference>
<keyword evidence="8" id="KW-0862">Zinc</keyword>
<evidence type="ECO:0000256" key="12">
    <source>
        <dbReference type="ARBA" id="ARBA00051198"/>
    </source>
</evidence>
<evidence type="ECO:0000256" key="6">
    <source>
        <dbReference type="ARBA" id="ARBA00022723"/>
    </source>
</evidence>
<keyword evidence="9 17" id="KW-0694">RNA-binding</keyword>
<dbReference type="FunFam" id="3.20.20.10:FF:000016">
    <property type="entry name" value="D-serine dehydratase"/>
    <property type="match status" value="1"/>
</dbReference>
<sequence>MSAKIYYDSDADLGLLNDKQIVFLGFGNQGAAQAQNLRDSGILNDNILIANREDSYAVDAKSKGFRVEHDFGKAGAVADVLFLLVPDQVQPRVFNDQVAPTLKETATIVIASGYNVFYKLLNFQAKQDVVMVAPRMIGSSVRSLYEKGKGFPCFLSVEQDGSGNGLPMALALSRAIGATRAGAIASSAREETAMDLFAGKFSMTNSESHLTIVATEQALWPNIIMLFREAFSVLKEAGCSDEALCYEMWMSKEPAEIFERAAEEGFIQQLKHHSSVSQYGQLSGALALDGVAAREHFKHILHNQVLNGKFCKEFSKIESDLEKEGPENPLNELYRRSEESELGQAEKRPPAFLMASPNGAMDVDGSPNHRSRSHRSVSREKKRRDRGDHEERRRRSRSRDKYRERDRSRDRHRDRDRDRERDRERRRERDGERGHRSDRPRARGDSRHSHRERDRDRDREDRDRRRKRPDDIDDSSELREQEGRSKKKRPEDDHDDLVPPPPSDAPPPPPRDSPRSTRGDRSMDHKNGDRPLRPFDPKDEFDEPARYKHRDYARQPHDDEDDPRDRRRRTGSPLPPIKRASPVYEAPQEEPYNPDEPKEDDSEARSVFVSQLAARLTARDLGYFFEDKLGEGTVMDSRIVTDRLSRRSKGIGYVEFRSIDLVEKAIALSGTVVMGLPIMEMGTSSLPFSPMLYTDTSSSNLNLPPGVSAPHGAMQLYVGSLHFNLTESDIKQVFEPFGELEFVDLHRDPMTGRSKGYAFVQYKRVEDARMALEQMEGFELAGRTLRVNTVHEKGTARYTQQDSLDEAGGGNLNAASRQALMQKLARTEPALSRPEPVAKPTITQAMQSRSVLLKNMFDPEEETERDWDKDLADDVKGECEEKYGPVEAIKVEKETQFLERPRKANLIEEFHDRALDTLRTPAMIIDRTLFAENCASMHLRSKAWGANFRAHLKTHKTVEGTRLQLQSSVDKTQAIVVSTLMEAWEVVNAGLVSDSTVKDILYGLPISLNKVEDLSNIWDQISKDGGTVRLLVDHPEQVKFLEKFENARKSPRRWSVFVKVDGGQKRAGVSMDATLFEELLSALFSSPAISVYGFYCHAGNSYASESSSEASFFLSAEVEAVNSAAAAGLAALSASAAKEYHQQPFVLSVGSTPTAHAASAEARELLSSTLHGVLELHAGNYPMLDLQQQHTGMIDRGRIAQRVLATVVSYYPGRGEAGKDEALIDAGAIAFSKDTGPSGGYGDVIDKGWRVGRISQEHGILTQASTEKASEAKLEIGSLVEIVGQHACLIAAAYPWYYIVDKNVEQVAVLVGNKSDREEDREVEWAEASRWAAENDVHFLEASSLTGDNVEAPFLLAARSILLSIESGALDPEKAGSGFECSVLRWTLPACGALHRLRVLINNPGSPISISSTSSSSTSSSSTSSSSESSSSTSSASLVMSTSSSSVVISKAPEVPEIPATNSFDYHQSDQDSNQWCDDITCCSRAEHVRQPFHDLRQYWELFTSLVWAFYYTAKTPLTTFVGIKASDQFTASEDDHQNFHPESGGTYDINKDKYNHGSASVYVINPLVTVLSTSTEPNGEFVTFTHVVANPTGFNNEGQVVDSTGFLGNHGAIAGVFVVVGVIACAIGFCLVLLFRRRRRQIRRRRWLAGIQQRTSLNPFEDPPSSPQMRSINDNRQDVNWDGSAPFAFGHSVDTRRVSLPSANSHRHSDNVLEGNGSGTSLRRVPVPFDDLFNNQEHNRSLGFGVGYGRAFNNDPRDRASIAQSSPSIYPASLPPCGDDDTTDDPQSPNSERSSGPPSRIIAGPAPPIPPRSHLRRSVIKPSEVYPITPPTSVSSPAPSKPPSPVLDQGKFINRRTLLDVRPRSSHDPALVTLNT</sequence>
<dbReference type="Pfam" id="PF07991">
    <property type="entry name" value="KARI_N"/>
    <property type="match status" value="1"/>
</dbReference>
<dbReference type="CDD" id="cd12284">
    <property type="entry name" value="RRM2_RBM23_RBM39"/>
    <property type="match status" value="1"/>
</dbReference>
<keyword evidence="7" id="KW-0677">Repeat</keyword>
<keyword evidence="23" id="KW-1185">Reference proteome</keyword>
<dbReference type="InterPro" id="IPR026956">
    <property type="entry name" value="D-ser_dehydrat-like_dom"/>
</dbReference>
<evidence type="ECO:0000256" key="19">
    <source>
        <dbReference type="SAM" id="Phobius"/>
    </source>
</evidence>
<evidence type="ECO:0000256" key="18">
    <source>
        <dbReference type="SAM" id="MobiDB-lite"/>
    </source>
</evidence>
<feature type="region of interest" description="Disordered" evidence="18">
    <location>
        <begin position="1701"/>
        <end position="1722"/>
    </location>
</feature>
<evidence type="ECO:0000256" key="15">
    <source>
        <dbReference type="ARBA" id="ARBA00069616"/>
    </source>
</evidence>
<dbReference type="GO" id="GO:0005525">
    <property type="term" value="F:GTP binding"/>
    <property type="evidence" value="ECO:0007669"/>
    <property type="project" value="InterPro"/>
</dbReference>
<evidence type="ECO:0000256" key="1">
    <source>
        <dbReference type="ARBA" id="ARBA00001933"/>
    </source>
</evidence>
<dbReference type="InterPro" id="IPR006509">
    <property type="entry name" value="RBM39_SF"/>
</dbReference>
<feature type="region of interest" description="Disordered" evidence="18">
    <location>
        <begin position="1409"/>
        <end position="1434"/>
    </location>
</feature>